<dbReference type="NCBIfam" id="TIGR01469">
    <property type="entry name" value="cobA_cysG_Cterm"/>
    <property type="match status" value="1"/>
</dbReference>
<sequence length="317" mass="34532">MRANKLNLKKTTSIETIIKDVSNKELTNEETRNIEARNGYIDYQSLNNVDKWGNRKVGDKKRSNKKAGKVLLVGAGPNDPDLLTVKAYKAIQQAEVVVFDRLVGQGILNLIPEHCEQIYVGKRCGQPSLKQDEINHILIEQAKLGKQVVRLKGGDPFIFGRGGEEAFALIAQQVSYDVIPGITAAIGCAASSKIPLTHRGLSRSVTLVTGHVMAGAFDSWSGLVSTGQTLVFYMGLEQAEKIQAGLLNSGLSKQTPIAIIGNGCSKNQQVHVNKLSELCCLSNQLKGLTPALIVVGEVVSLREKLNVEWVEELSLYQ</sequence>
<evidence type="ECO:0000256" key="8">
    <source>
        <dbReference type="ARBA" id="ARBA00023239"/>
    </source>
</evidence>
<evidence type="ECO:0000256" key="11">
    <source>
        <dbReference type="ARBA" id="ARBA00025705"/>
    </source>
</evidence>
<dbReference type="PANTHER" id="PTHR45790:SF3">
    <property type="entry name" value="S-ADENOSYL-L-METHIONINE-DEPENDENT UROPORPHYRINOGEN III METHYLTRANSFERASE, CHLOROPLASTIC"/>
    <property type="match status" value="1"/>
</dbReference>
<evidence type="ECO:0000256" key="5">
    <source>
        <dbReference type="ARBA" id="ARBA00022679"/>
    </source>
</evidence>
<gene>
    <name evidence="15" type="primary">cobA</name>
    <name evidence="15" type="ORF">CIK83_13040</name>
</gene>
<evidence type="ECO:0000256" key="9">
    <source>
        <dbReference type="ARBA" id="ARBA00023244"/>
    </source>
</evidence>
<dbReference type="GO" id="GO:0004851">
    <property type="term" value="F:uroporphyrin-III C-methyltransferase activity"/>
    <property type="evidence" value="ECO:0007669"/>
    <property type="project" value="UniProtKB-EC"/>
</dbReference>
<dbReference type="FunFam" id="3.40.1010.10:FF:000001">
    <property type="entry name" value="Siroheme synthase"/>
    <property type="match status" value="1"/>
</dbReference>
<evidence type="ECO:0000256" key="2">
    <source>
        <dbReference type="ARBA" id="ARBA00012162"/>
    </source>
</evidence>
<evidence type="ECO:0000256" key="13">
    <source>
        <dbReference type="RuleBase" id="RU003960"/>
    </source>
</evidence>
<evidence type="ECO:0000256" key="4">
    <source>
        <dbReference type="ARBA" id="ARBA00022603"/>
    </source>
</evidence>
<dbReference type="InterPro" id="IPR006366">
    <property type="entry name" value="CobA/CysG_C"/>
</dbReference>
<dbReference type="UniPathway" id="UPA00262">
    <property type="reaction ID" value="UER00211"/>
</dbReference>
<dbReference type="Gene3D" id="3.30.950.10">
    <property type="entry name" value="Methyltransferase, Cobalt-precorrin-4 Transmethylase, Domain 2"/>
    <property type="match status" value="1"/>
</dbReference>
<keyword evidence="4 13" id="KW-0489">Methyltransferase</keyword>
<dbReference type="EMBL" id="QPGL01000002">
    <property type="protein sequence ID" value="RCS70359.1"/>
    <property type="molecule type" value="Genomic_DNA"/>
</dbReference>
<evidence type="ECO:0000259" key="14">
    <source>
        <dbReference type="Pfam" id="PF00590"/>
    </source>
</evidence>
<dbReference type="GO" id="GO:0016829">
    <property type="term" value="F:lyase activity"/>
    <property type="evidence" value="ECO:0007669"/>
    <property type="project" value="UniProtKB-KW"/>
</dbReference>
<dbReference type="Pfam" id="PF00590">
    <property type="entry name" value="TP_methylase"/>
    <property type="match status" value="1"/>
</dbReference>
<reference evidence="15 16" key="1">
    <citation type="journal article" date="2017" name="Elife">
        <title>Extensive horizontal gene transfer in cheese-associated bacteria.</title>
        <authorList>
            <person name="Bonham K.S."/>
            <person name="Wolfe B.E."/>
            <person name="Dutton R.J."/>
        </authorList>
    </citation>
    <scope>NUCLEOTIDE SEQUENCE [LARGE SCALE GENOMIC DNA]</scope>
    <source>
        <strain evidence="15 16">JB196</strain>
    </source>
</reference>
<proteinExistence type="inferred from homology"/>
<keyword evidence="7" id="KW-0560">Oxidoreductase</keyword>
<organism evidence="15 16">
    <name type="scientific">Vibrio casei</name>
    <dbReference type="NCBI Taxonomy" id="673372"/>
    <lineage>
        <taxon>Bacteria</taxon>
        <taxon>Pseudomonadati</taxon>
        <taxon>Pseudomonadota</taxon>
        <taxon>Gammaproteobacteria</taxon>
        <taxon>Vibrionales</taxon>
        <taxon>Vibrionaceae</taxon>
        <taxon>Vibrio</taxon>
    </lineage>
</organism>
<dbReference type="Proteomes" id="UP000252479">
    <property type="component" value="Unassembled WGS sequence"/>
</dbReference>
<dbReference type="InterPro" id="IPR003043">
    <property type="entry name" value="Uropor_MeTrfase_CS"/>
</dbReference>
<evidence type="ECO:0000256" key="10">
    <source>
        <dbReference type="ARBA" id="ARBA00023268"/>
    </source>
</evidence>
<dbReference type="PANTHER" id="PTHR45790">
    <property type="entry name" value="SIROHEME SYNTHASE-RELATED"/>
    <property type="match status" value="1"/>
</dbReference>
<dbReference type="GO" id="GO:0019354">
    <property type="term" value="P:siroheme biosynthetic process"/>
    <property type="evidence" value="ECO:0007669"/>
    <property type="project" value="UniProtKB-UniPathway"/>
</dbReference>
<accession>A0A368LHX8</accession>
<dbReference type="EC" id="2.1.1.107" evidence="2"/>
<keyword evidence="10" id="KW-0511">Multifunctional enzyme</keyword>
<keyword evidence="6" id="KW-0949">S-adenosyl-L-methionine</keyword>
<keyword evidence="3" id="KW-0169">Cobalamin biosynthesis</keyword>
<dbReference type="GO" id="GO:0016491">
    <property type="term" value="F:oxidoreductase activity"/>
    <property type="evidence" value="ECO:0007669"/>
    <property type="project" value="UniProtKB-KW"/>
</dbReference>
<dbReference type="InterPro" id="IPR035996">
    <property type="entry name" value="4pyrrol_Methylase_sf"/>
</dbReference>
<evidence type="ECO:0000313" key="15">
    <source>
        <dbReference type="EMBL" id="RCS70359.1"/>
    </source>
</evidence>
<dbReference type="CDD" id="cd11642">
    <property type="entry name" value="SUMT"/>
    <property type="match status" value="1"/>
</dbReference>
<dbReference type="OrthoDB" id="9815856at2"/>
<evidence type="ECO:0000256" key="7">
    <source>
        <dbReference type="ARBA" id="ARBA00023002"/>
    </source>
</evidence>
<keyword evidence="9" id="KW-0627">Porphyrin biosynthesis</keyword>
<feature type="domain" description="Tetrapyrrole methylase" evidence="14">
    <location>
        <begin position="69"/>
        <end position="278"/>
    </location>
</feature>
<dbReference type="RefSeq" id="WP_086958776.1">
    <property type="nucleotide sequence ID" value="NZ_AP018681.1"/>
</dbReference>
<dbReference type="InterPro" id="IPR050161">
    <property type="entry name" value="Siro_Cobalamin_biosynth"/>
</dbReference>
<keyword evidence="16" id="KW-1185">Reference proteome</keyword>
<dbReference type="AlphaFoldDB" id="A0A368LHX8"/>
<comment type="similarity">
    <text evidence="1 13">Belongs to the precorrin methyltransferase family.</text>
</comment>
<dbReference type="NCBIfam" id="NF004790">
    <property type="entry name" value="PRK06136.1"/>
    <property type="match status" value="1"/>
</dbReference>
<comment type="caution">
    <text evidence="15">The sequence shown here is derived from an EMBL/GenBank/DDBJ whole genome shotgun (WGS) entry which is preliminary data.</text>
</comment>
<dbReference type="GeneID" id="303189845"/>
<keyword evidence="5 13" id="KW-0808">Transferase</keyword>
<evidence type="ECO:0000256" key="3">
    <source>
        <dbReference type="ARBA" id="ARBA00022573"/>
    </source>
</evidence>
<evidence type="ECO:0000256" key="6">
    <source>
        <dbReference type="ARBA" id="ARBA00022691"/>
    </source>
</evidence>
<comment type="pathway">
    <text evidence="11">Porphyrin-containing compound metabolism; siroheme biosynthesis; precorrin-2 from uroporphyrinogen III: step 1/1.</text>
</comment>
<dbReference type="PROSITE" id="PS00840">
    <property type="entry name" value="SUMT_2"/>
    <property type="match status" value="1"/>
</dbReference>
<dbReference type="InterPro" id="IPR014776">
    <property type="entry name" value="4pyrrole_Mease_sub2"/>
</dbReference>
<dbReference type="GO" id="GO:0009236">
    <property type="term" value="P:cobalamin biosynthetic process"/>
    <property type="evidence" value="ECO:0007669"/>
    <property type="project" value="UniProtKB-KW"/>
</dbReference>
<dbReference type="SUPFAM" id="SSF53790">
    <property type="entry name" value="Tetrapyrrole methylase"/>
    <property type="match status" value="1"/>
</dbReference>
<evidence type="ECO:0000256" key="1">
    <source>
        <dbReference type="ARBA" id="ARBA00005879"/>
    </source>
</evidence>
<dbReference type="FunFam" id="3.30.950.10:FF:000001">
    <property type="entry name" value="Siroheme synthase"/>
    <property type="match status" value="1"/>
</dbReference>
<evidence type="ECO:0000256" key="12">
    <source>
        <dbReference type="ARBA" id="ARBA00060548"/>
    </source>
</evidence>
<dbReference type="GO" id="GO:0032259">
    <property type="term" value="P:methylation"/>
    <property type="evidence" value="ECO:0007669"/>
    <property type="project" value="UniProtKB-KW"/>
</dbReference>
<protein>
    <recommendedName>
        <fullName evidence="2">uroporphyrinogen-III C-methyltransferase</fullName>
        <ecNumber evidence="2">2.1.1.107</ecNumber>
    </recommendedName>
</protein>
<comment type="pathway">
    <text evidence="12">Cofactor biosynthesis; adenosylcobalamin biosynthesis; precorrin-2 from uroporphyrinogen III: step 1/1.</text>
</comment>
<keyword evidence="8" id="KW-0456">Lyase</keyword>
<dbReference type="Gene3D" id="3.40.1010.10">
    <property type="entry name" value="Cobalt-precorrin-4 Transmethylase, Domain 1"/>
    <property type="match status" value="1"/>
</dbReference>
<name>A0A368LHX8_9VIBR</name>
<dbReference type="InterPro" id="IPR000878">
    <property type="entry name" value="4pyrrol_Mease"/>
</dbReference>
<dbReference type="InterPro" id="IPR014777">
    <property type="entry name" value="4pyrrole_Mease_sub1"/>
</dbReference>
<evidence type="ECO:0000313" key="16">
    <source>
        <dbReference type="Proteomes" id="UP000252479"/>
    </source>
</evidence>